<dbReference type="AlphaFoldDB" id="A0AAN7Z8I2"/>
<dbReference type="Proteomes" id="UP001305414">
    <property type="component" value="Unassembled WGS sequence"/>
</dbReference>
<evidence type="ECO:0000313" key="2">
    <source>
        <dbReference type="Proteomes" id="UP001305414"/>
    </source>
</evidence>
<comment type="caution">
    <text evidence="1">The sequence shown here is derived from an EMBL/GenBank/DDBJ whole genome shotgun (WGS) entry which is preliminary data.</text>
</comment>
<dbReference type="EMBL" id="JAWHQM010000015">
    <property type="protein sequence ID" value="KAK5630293.1"/>
    <property type="molecule type" value="Genomic_DNA"/>
</dbReference>
<evidence type="ECO:0000313" key="1">
    <source>
        <dbReference type="EMBL" id="KAK5630293.1"/>
    </source>
</evidence>
<proteinExistence type="predicted"/>
<keyword evidence="2" id="KW-1185">Reference proteome</keyword>
<sequence>MADETYDLCLPILQNPNIKDEDKTDKPEDLLKREICRSSSITDSIEKNVIGCGDNRSALSYFRIWRCYVDGLSDGSIAHLLSSTLVVPER</sequence>
<protein>
    <submittedName>
        <fullName evidence="1">Uncharacterized protein</fullName>
    </submittedName>
</protein>
<gene>
    <name evidence="1" type="ORF">RRF57_006008</name>
</gene>
<name>A0AAN7Z8I2_9PEZI</name>
<accession>A0AAN7Z8I2</accession>
<organism evidence="1 2">
    <name type="scientific">Xylaria bambusicola</name>
    <dbReference type="NCBI Taxonomy" id="326684"/>
    <lineage>
        <taxon>Eukaryota</taxon>
        <taxon>Fungi</taxon>
        <taxon>Dikarya</taxon>
        <taxon>Ascomycota</taxon>
        <taxon>Pezizomycotina</taxon>
        <taxon>Sordariomycetes</taxon>
        <taxon>Xylariomycetidae</taxon>
        <taxon>Xylariales</taxon>
        <taxon>Xylariaceae</taxon>
        <taxon>Xylaria</taxon>
    </lineage>
</organism>
<reference evidence="1 2" key="1">
    <citation type="submission" date="2023-10" db="EMBL/GenBank/DDBJ databases">
        <title>Draft genome sequence of Xylaria bambusicola isolate GMP-LS, the root and basal stem rot pathogen of sugarcane in Indonesia.</title>
        <authorList>
            <person name="Selvaraj P."/>
            <person name="Muralishankar V."/>
            <person name="Muruganantham S."/>
            <person name="Sp S."/>
            <person name="Haryani S."/>
            <person name="Lau K.J.X."/>
            <person name="Naqvi N.I."/>
        </authorList>
    </citation>
    <scope>NUCLEOTIDE SEQUENCE [LARGE SCALE GENOMIC DNA]</scope>
    <source>
        <strain evidence="1">GMP-LS</strain>
    </source>
</reference>